<comment type="caution">
    <text evidence="1">The sequence shown here is derived from an EMBL/GenBank/DDBJ whole genome shotgun (WGS) entry which is preliminary data.</text>
</comment>
<protein>
    <submittedName>
        <fullName evidence="1">Uncharacterized protein</fullName>
    </submittedName>
</protein>
<sequence length="124" mass="13933">MNLHRGSEISLSCRLSLDSIDEFPRLGCPRSVTISDRSSFPAKRPILLLLEQRLKPRKRAKPFNQVGIARRRHAAGSFQTKKNELVGIDRSILFFIYGKASQDRSIGFVAWCRGKVGLHSHSSG</sequence>
<accession>A0AAN9QCK1</accession>
<evidence type="ECO:0000313" key="2">
    <source>
        <dbReference type="Proteomes" id="UP001374584"/>
    </source>
</evidence>
<proteinExistence type="predicted"/>
<reference evidence="1 2" key="1">
    <citation type="submission" date="2024-01" db="EMBL/GenBank/DDBJ databases">
        <title>The genomes of 5 underutilized Papilionoideae crops provide insights into root nodulation and disease resistanc.</title>
        <authorList>
            <person name="Jiang F."/>
        </authorList>
    </citation>
    <scope>NUCLEOTIDE SEQUENCE [LARGE SCALE GENOMIC DNA]</scope>
    <source>
        <strain evidence="1">JINMINGXINNONG_FW02</strain>
        <tissue evidence="1">Leaves</tissue>
    </source>
</reference>
<keyword evidence="2" id="KW-1185">Reference proteome</keyword>
<dbReference type="AlphaFoldDB" id="A0AAN9QCK1"/>
<dbReference type="Proteomes" id="UP001374584">
    <property type="component" value="Unassembled WGS sequence"/>
</dbReference>
<name>A0AAN9QCK1_PHACN</name>
<dbReference type="EMBL" id="JAYMYR010000071">
    <property type="protein sequence ID" value="KAK7326238.1"/>
    <property type="molecule type" value="Genomic_DNA"/>
</dbReference>
<evidence type="ECO:0000313" key="1">
    <source>
        <dbReference type="EMBL" id="KAK7326238.1"/>
    </source>
</evidence>
<organism evidence="1 2">
    <name type="scientific">Phaseolus coccineus</name>
    <name type="common">Scarlet runner bean</name>
    <name type="synonym">Phaseolus multiflorus</name>
    <dbReference type="NCBI Taxonomy" id="3886"/>
    <lineage>
        <taxon>Eukaryota</taxon>
        <taxon>Viridiplantae</taxon>
        <taxon>Streptophyta</taxon>
        <taxon>Embryophyta</taxon>
        <taxon>Tracheophyta</taxon>
        <taxon>Spermatophyta</taxon>
        <taxon>Magnoliopsida</taxon>
        <taxon>eudicotyledons</taxon>
        <taxon>Gunneridae</taxon>
        <taxon>Pentapetalae</taxon>
        <taxon>rosids</taxon>
        <taxon>fabids</taxon>
        <taxon>Fabales</taxon>
        <taxon>Fabaceae</taxon>
        <taxon>Papilionoideae</taxon>
        <taxon>50 kb inversion clade</taxon>
        <taxon>NPAAA clade</taxon>
        <taxon>indigoferoid/millettioid clade</taxon>
        <taxon>Phaseoleae</taxon>
        <taxon>Phaseolus</taxon>
    </lineage>
</organism>
<gene>
    <name evidence="1" type="ORF">VNO80_33053</name>
</gene>